<comment type="caution">
    <text evidence="2">The sequence shown here is derived from an EMBL/GenBank/DDBJ whole genome shotgun (WGS) entry which is preliminary data.</text>
</comment>
<evidence type="ECO:0000313" key="2">
    <source>
        <dbReference type="EMBL" id="GIQ88429.1"/>
    </source>
</evidence>
<feature type="transmembrane region" description="Helical" evidence="1">
    <location>
        <begin position="114"/>
        <end position="134"/>
    </location>
</feature>
<evidence type="ECO:0000256" key="1">
    <source>
        <dbReference type="SAM" id="Phobius"/>
    </source>
</evidence>
<sequence length="221" mass="24404">MLSRASACVVLSDWVDTAPLVIWPTLWFLLIGLTALMSLPLCQIFIQVFKGRVLPSSYKRIRLASGLVSGTLLAVVIAVYIWDIQYTLSGLASDTPPATLFAHWEVVRTWYNTLVWIQVAHLALILIYMTYLSAASRRALKRQGRVGKAGSTKALRLSFVVGSYAFSRLVWVVLPSDLPRYIDSAVALVCNILETTSLVLLMYPSKASLTPTPTDTARVTV</sequence>
<feature type="transmembrane region" description="Helical" evidence="1">
    <location>
        <begin position="27"/>
        <end position="49"/>
    </location>
</feature>
<feature type="non-terminal residue" evidence="2">
    <location>
        <position position="1"/>
    </location>
</feature>
<organism evidence="2 3">
    <name type="scientific">Kipferlia bialata</name>
    <dbReference type="NCBI Taxonomy" id="797122"/>
    <lineage>
        <taxon>Eukaryota</taxon>
        <taxon>Metamonada</taxon>
        <taxon>Carpediemonas-like organisms</taxon>
        <taxon>Kipferlia</taxon>
    </lineage>
</organism>
<dbReference type="EMBL" id="BDIP01004063">
    <property type="protein sequence ID" value="GIQ88429.1"/>
    <property type="molecule type" value="Genomic_DNA"/>
</dbReference>
<dbReference type="AlphaFoldDB" id="A0A9K3D6V9"/>
<keyword evidence="3" id="KW-1185">Reference proteome</keyword>
<feature type="transmembrane region" description="Helical" evidence="1">
    <location>
        <begin position="61"/>
        <end position="82"/>
    </location>
</feature>
<accession>A0A9K3D6V9</accession>
<reference evidence="2 3" key="1">
    <citation type="journal article" date="2018" name="PLoS ONE">
        <title>The draft genome of Kipferlia bialata reveals reductive genome evolution in fornicate parasites.</title>
        <authorList>
            <person name="Tanifuji G."/>
            <person name="Takabayashi S."/>
            <person name="Kume K."/>
            <person name="Takagi M."/>
            <person name="Nakayama T."/>
            <person name="Kamikawa R."/>
            <person name="Inagaki Y."/>
            <person name="Hashimoto T."/>
        </authorList>
    </citation>
    <scope>NUCLEOTIDE SEQUENCE [LARGE SCALE GENOMIC DNA]</scope>
    <source>
        <strain evidence="2">NY0173</strain>
    </source>
</reference>
<gene>
    <name evidence="2" type="ORF">KIPB_010676</name>
</gene>
<name>A0A9K3D6V9_9EUKA</name>
<protein>
    <submittedName>
        <fullName evidence="2">Uncharacterized protein</fullName>
    </submittedName>
</protein>
<proteinExistence type="predicted"/>
<keyword evidence="1" id="KW-0812">Transmembrane</keyword>
<keyword evidence="1" id="KW-0472">Membrane</keyword>
<feature type="transmembrane region" description="Helical" evidence="1">
    <location>
        <begin position="154"/>
        <end position="173"/>
    </location>
</feature>
<feature type="transmembrane region" description="Helical" evidence="1">
    <location>
        <begin position="185"/>
        <end position="203"/>
    </location>
</feature>
<keyword evidence="1" id="KW-1133">Transmembrane helix</keyword>
<evidence type="ECO:0000313" key="3">
    <source>
        <dbReference type="Proteomes" id="UP000265618"/>
    </source>
</evidence>
<dbReference type="Proteomes" id="UP000265618">
    <property type="component" value="Unassembled WGS sequence"/>
</dbReference>